<dbReference type="AlphaFoldDB" id="A0A2T3NVQ3"/>
<feature type="chain" id="PRO_5015766128" evidence="1">
    <location>
        <begin position="23"/>
        <end position="290"/>
    </location>
</feature>
<dbReference type="Gene3D" id="3.40.50.1980">
    <property type="entry name" value="Nitrogenase molybdenum iron protein domain"/>
    <property type="match status" value="1"/>
</dbReference>
<evidence type="ECO:0000313" key="3">
    <source>
        <dbReference type="Proteomes" id="UP000241771"/>
    </source>
</evidence>
<dbReference type="Pfam" id="PF01297">
    <property type="entry name" value="ZnuA"/>
    <property type="match status" value="1"/>
</dbReference>
<keyword evidence="1" id="KW-0732">Signal</keyword>
<protein>
    <submittedName>
        <fullName evidence="2">ABC transporter substrate-binding protein</fullName>
    </submittedName>
</protein>
<gene>
    <name evidence="2" type="ORF">C9I98_09660</name>
</gene>
<dbReference type="GO" id="GO:0030001">
    <property type="term" value="P:metal ion transport"/>
    <property type="evidence" value="ECO:0007669"/>
    <property type="project" value="InterPro"/>
</dbReference>
<dbReference type="Proteomes" id="UP000241771">
    <property type="component" value="Unassembled WGS sequence"/>
</dbReference>
<reference evidence="2 3" key="1">
    <citation type="submission" date="2018-01" db="EMBL/GenBank/DDBJ databases">
        <title>Whole genome sequencing of Histamine producing bacteria.</title>
        <authorList>
            <person name="Butler K."/>
        </authorList>
    </citation>
    <scope>NUCLEOTIDE SEQUENCE [LARGE SCALE GENOMIC DNA]</scope>
    <source>
        <strain evidence="2 3">DSM 100436</strain>
    </source>
</reference>
<keyword evidence="3" id="KW-1185">Reference proteome</keyword>
<name>A0A2T3NVQ3_9GAMM</name>
<feature type="signal peptide" evidence="1">
    <location>
        <begin position="1"/>
        <end position="22"/>
    </location>
</feature>
<accession>A0A2T3NVQ3</accession>
<evidence type="ECO:0000313" key="2">
    <source>
        <dbReference type="EMBL" id="PSW20363.1"/>
    </source>
</evidence>
<dbReference type="EMBL" id="PYMA01000004">
    <property type="protein sequence ID" value="PSW20363.1"/>
    <property type="molecule type" value="Genomic_DNA"/>
</dbReference>
<evidence type="ECO:0000256" key="1">
    <source>
        <dbReference type="SAM" id="SignalP"/>
    </source>
</evidence>
<dbReference type="GO" id="GO:0046872">
    <property type="term" value="F:metal ion binding"/>
    <property type="evidence" value="ECO:0007669"/>
    <property type="project" value="InterPro"/>
</dbReference>
<dbReference type="SUPFAM" id="SSF53807">
    <property type="entry name" value="Helical backbone' metal receptor"/>
    <property type="match status" value="1"/>
</dbReference>
<dbReference type="InterPro" id="IPR006127">
    <property type="entry name" value="ZnuA-like"/>
</dbReference>
<comment type="caution">
    <text evidence="2">The sequence shown here is derived from an EMBL/GenBank/DDBJ whole genome shotgun (WGS) entry which is preliminary data.</text>
</comment>
<proteinExistence type="predicted"/>
<organism evidence="2 3">
    <name type="scientific">Photobacterium sanctipauli</name>
    <dbReference type="NCBI Taxonomy" id="1342794"/>
    <lineage>
        <taxon>Bacteria</taxon>
        <taxon>Pseudomonadati</taxon>
        <taxon>Pseudomonadota</taxon>
        <taxon>Gammaproteobacteria</taxon>
        <taxon>Vibrionales</taxon>
        <taxon>Vibrionaceae</taxon>
        <taxon>Photobacterium</taxon>
    </lineage>
</organism>
<dbReference type="OrthoDB" id="6104586at2"/>
<sequence length="290" mass="31958">MKVLGICCLLAGALLSSWAVSAKDILTAAPVTYMLSTELTKGTGLETHYLPPKRYGLQRLPNWFASKGVESVEKAAQTAKAAITLGAVWPQDPLYAYARQSNIQIVEIDASQSISPRATGVAALQLDDGSTSPYAWLNPTNLTRMTAIVSGDLQRLWPQHAEVIAANQQALMINVRHLINQQQAALFEAEVDSVILLSKELEDFAAGNQLFVVDRLTKPELEWTEQDKTALVAMLKEDEATWILTSKRVSKMLKALVPKPERILVVDSIDRWGSKGINQQAPLARWELNL</sequence>